<reference evidence="2 3" key="1">
    <citation type="submission" date="2018-07" db="EMBL/GenBank/DDBJ databases">
        <title>Genomic Encyclopedia of Type Strains, Phase IV (KMG-IV): sequencing the most valuable type-strain genomes for metagenomic binning, comparative biology and taxonomic classification.</title>
        <authorList>
            <person name="Goeker M."/>
        </authorList>
    </citation>
    <scope>NUCLEOTIDE SEQUENCE [LARGE SCALE GENOMIC DNA]</scope>
    <source>
        <strain evidence="2 3">DSM 25281</strain>
    </source>
</reference>
<gene>
    <name evidence="2" type="ORF">DFR59_11943</name>
</gene>
<evidence type="ECO:0000256" key="1">
    <source>
        <dbReference type="SAM" id="Phobius"/>
    </source>
</evidence>
<proteinExistence type="predicted"/>
<accession>A0A370G2D2</accession>
<sequence>MFMSALHPVTKLCYLILILIIGSLAVYFAFPEEPGIFYSILTTALYVILIGTIIKAIIDVKKHLESKSNN</sequence>
<name>A0A370G2D2_9BACI</name>
<organism evidence="2 3">
    <name type="scientific">Falsibacillus pallidus</name>
    <dbReference type="NCBI Taxonomy" id="493781"/>
    <lineage>
        <taxon>Bacteria</taxon>
        <taxon>Bacillati</taxon>
        <taxon>Bacillota</taxon>
        <taxon>Bacilli</taxon>
        <taxon>Bacillales</taxon>
        <taxon>Bacillaceae</taxon>
        <taxon>Falsibacillus</taxon>
    </lineage>
</organism>
<evidence type="ECO:0000313" key="3">
    <source>
        <dbReference type="Proteomes" id="UP000255326"/>
    </source>
</evidence>
<keyword evidence="1" id="KW-1133">Transmembrane helix</keyword>
<keyword evidence="1" id="KW-0812">Transmembrane</keyword>
<keyword evidence="1" id="KW-0472">Membrane</keyword>
<dbReference type="Proteomes" id="UP000255326">
    <property type="component" value="Unassembled WGS sequence"/>
</dbReference>
<keyword evidence="3" id="KW-1185">Reference proteome</keyword>
<protein>
    <submittedName>
        <fullName evidence="2">Uncharacterized protein</fullName>
    </submittedName>
</protein>
<dbReference type="EMBL" id="QQAY01000019">
    <property type="protein sequence ID" value="RDI38031.1"/>
    <property type="molecule type" value="Genomic_DNA"/>
</dbReference>
<dbReference type="AlphaFoldDB" id="A0A370G2D2"/>
<evidence type="ECO:0000313" key="2">
    <source>
        <dbReference type="EMBL" id="RDI38031.1"/>
    </source>
</evidence>
<comment type="caution">
    <text evidence="2">The sequence shown here is derived from an EMBL/GenBank/DDBJ whole genome shotgun (WGS) entry which is preliminary data.</text>
</comment>
<feature type="transmembrane region" description="Helical" evidence="1">
    <location>
        <begin position="36"/>
        <end position="58"/>
    </location>
</feature>
<feature type="transmembrane region" description="Helical" evidence="1">
    <location>
        <begin position="12"/>
        <end position="30"/>
    </location>
</feature>